<dbReference type="InterPro" id="IPR003594">
    <property type="entry name" value="HATPase_dom"/>
</dbReference>
<dbReference type="GO" id="GO:0000155">
    <property type="term" value="F:phosphorelay sensor kinase activity"/>
    <property type="evidence" value="ECO:0007669"/>
    <property type="project" value="InterPro"/>
</dbReference>
<evidence type="ECO:0000256" key="1">
    <source>
        <dbReference type="ARBA" id="ARBA00000085"/>
    </source>
</evidence>
<evidence type="ECO:0000313" key="10">
    <source>
        <dbReference type="EMBL" id="TWI78997.1"/>
    </source>
</evidence>
<dbReference type="SMART" id="SM00387">
    <property type="entry name" value="HATPase_c"/>
    <property type="match status" value="1"/>
</dbReference>
<evidence type="ECO:0000256" key="8">
    <source>
        <dbReference type="SAM" id="Phobius"/>
    </source>
</evidence>
<dbReference type="Pfam" id="PF00512">
    <property type="entry name" value="HisKA"/>
    <property type="match status" value="1"/>
</dbReference>
<gene>
    <name evidence="10" type="ORF">IQ13_3388</name>
</gene>
<keyword evidence="8" id="KW-0472">Membrane</keyword>
<dbReference type="SUPFAM" id="SSF55874">
    <property type="entry name" value="ATPase domain of HSP90 chaperone/DNA topoisomerase II/histidine kinase"/>
    <property type="match status" value="1"/>
</dbReference>
<organism evidence="10 11">
    <name type="scientific">Lacibacter cauensis</name>
    <dbReference type="NCBI Taxonomy" id="510947"/>
    <lineage>
        <taxon>Bacteria</taxon>
        <taxon>Pseudomonadati</taxon>
        <taxon>Bacteroidota</taxon>
        <taxon>Chitinophagia</taxon>
        <taxon>Chitinophagales</taxon>
        <taxon>Chitinophagaceae</taxon>
        <taxon>Lacibacter</taxon>
    </lineage>
</organism>
<feature type="transmembrane region" description="Helical" evidence="8">
    <location>
        <begin position="127"/>
        <end position="152"/>
    </location>
</feature>
<dbReference type="Gene3D" id="3.30.565.10">
    <property type="entry name" value="Histidine kinase-like ATPase, C-terminal domain"/>
    <property type="match status" value="1"/>
</dbReference>
<dbReference type="GO" id="GO:0005886">
    <property type="term" value="C:plasma membrane"/>
    <property type="evidence" value="ECO:0007669"/>
    <property type="project" value="TreeGrafter"/>
</dbReference>
<dbReference type="InterPro" id="IPR036890">
    <property type="entry name" value="HATPase_C_sf"/>
</dbReference>
<keyword evidence="4" id="KW-0808">Transferase</keyword>
<dbReference type="InterPro" id="IPR050428">
    <property type="entry name" value="TCS_sensor_his_kinase"/>
</dbReference>
<dbReference type="SMART" id="SM00388">
    <property type="entry name" value="HisKA"/>
    <property type="match status" value="1"/>
</dbReference>
<evidence type="ECO:0000256" key="7">
    <source>
        <dbReference type="ARBA" id="ARBA00022989"/>
    </source>
</evidence>
<dbReference type="RefSeq" id="WP_144887787.1">
    <property type="nucleotide sequence ID" value="NZ_VLLE01000006.1"/>
</dbReference>
<dbReference type="Gene3D" id="1.10.287.130">
    <property type="match status" value="1"/>
</dbReference>
<keyword evidence="6 10" id="KW-0418">Kinase</keyword>
<comment type="caution">
    <text evidence="10">The sequence shown here is derived from an EMBL/GenBank/DDBJ whole genome shotgun (WGS) entry which is preliminary data.</text>
</comment>
<comment type="catalytic activity">
    <reaction evidence="1">
        <text>ATP + protein L-histidine = ADP + protein N-phospho-L-histidine.</text>
        <dbReference type="EC" id="2.7.13.3"/>
    </reaction>
</comment>
<evidence type="ECO:0000256" key="2">
    <source>
        <dbReference type="ARBA" id="ARBA00012438"/>
    </source>
</evidence>
<dbReference type="PANTHER" id="PTHR45436">
    <property type="entry name" value="SENSOR HISTIDINE KINASE YKOH"/>
    <property type="match status" value="1"/>
</dbReference>
<keyword evidence="11" id="KW-1185">Reference proteome</keyword>
<dbReference type="PROSITE" id="PS50109">
    <property type="entry name" value="HIS_KIN"/>
    <property type="match status" value="1"/>
</dbReference>
<evidence type="ECO:0000259" key="9">
    <source>
        <dbReference type="PROSITE" id="PS50109"/>
    </source>
</evidence>
<dbReference type="OrthoDB" id="1522504at2"/>
<dbReference type="Pfam" id="PF02518">
    <property type="entry name" value="HATPase_c"/>
    <property type="match status" value="1"/>
</dbReference>
<evidence type="ECO:0000256" key="6">
    <source>
        <dbReference type="ARBA" id="ARBA00022777"/>
    </source>
</evidence>
<dbReference type="CDD" id="cd00082">
    <property type="entry name" value="HisKA"/>
    <property type="match status" value="1"/>
</dbReference>
<accession>A0A562SCA3</accession>
<evidence type="ECO:0000256" key="3">
    <source>
        <dbReference type="ARBA" id="ARBA00022553"/>
    </source>
</evidence>
<dbReference type="EC" id="2.7.13.3" evidence="2"/>
<feature type="domain" description="Histidine kinase" evidence="9">
    <location>
        <begin position="220"/>
        <end position="404"/>
    </location>
</feature>
<dbReference type="SUPFAM" id="SSF47384">
    <property type="entry name" value="Homodimeric domain of signal transducing histidine kinase"/>
    <property type="match status" value="1"/>
</dbReference>
<keyword evidence="7 8" id="KW-1133">Transmembrane helix</keyword>
<keyword evidence="5 8" id="KW-0812">Transmembrane</keyword>
<keyword evidence="3" id="KW-0597">Phosphoprotein</keyword>
<reference evidence="10 11" key="1">
    <citation type="journal article" date="2015" name="Stand. Genomic Sci.">
        <title>Genomic Encyclopedia of Bacterial and Archaeal Type Strains, Phase III: the genomes of soil and plant-associated and newly described type strains.</title>
        <authorList>
            <person name="Whitman W.B."/>
            <person name="Woyke T."/>
            <person name="Klenk H.P."/>
            <person name="Zhou Y."/>
            <person name="Lilburn T.G."/>
            <person name="Beck B.J."/>
            <person name="De Vos P."/>
            <person name="Vandamme P."/>
            <person name="Eisen J.A."/>
            <person name="Garrity G."/>
            <person name="Hugenholtz P."/>
            <person name="Kyrpides N.C."/>
        </authorList>
    </citation>
    <scope>NUCLEOTIDE SEQUENCE [LARGE SCALE GENOMIC DNA]</scope>
    <source>
        <strain evidence="10 11">CGMCC 1.7271</strain>
    </source>
</reference>
<dbReference type="Proteomes" id="UP000316167">
    <property type="component" value="Unassembled WGS sequence"/>
</dbReference>
<dbReference type="InterPro" id="IPR036097">
    <property type="entry name" value="HisK_dim/P_sf"/>
</dbReference>
<name>A0A562SCA3_9BACT</name>
<dbReference type="InterPro" id="IPR003661">
    <property type="entry name" value="HisK_dim/P_dom"/>
</dbReference>
<evidence type="ECO:0000313" key="11">
    <source>
        <dbReference type="Proteomes" id="UP000316167"/>
    </source>
</evidence>
<dbReference type="PANTHER" id="PTHR45436:SF5">
    <property type="entry name" value="SENSOR HISTIDINE KINASE TRCS"/>
    <property type="match status" value="1"/>
</dbReference>
<dbReference type="InterPro" id="IPR005467">
    <property type="entry name" value="His_kinase_dom"/>
</dbReference>
<protein>
    <recommendedName>
        <fullName evidence="2">histidine kinase</fullName>
        <ecNumber evidence="2">2.7.13.3</ecNumber>
    </recommendedName>
</protein>
<proteinExistence type="predicted"/>
<evidence type="ECO:0000256" key="4">
    <source>
        <dbReference type="ARBA" id="ARBA00022679"/>
    </source>
</evidence>
<dbReference type="EMBL" id="VLLE01000006">
    <property type="protein sequence ID" value="TWI78997.1"/>
    <property type="molecule type" value="Genomic_DNA"/>
</dbReference>
<feature type="transmembrane region" description="Helical" evidence="8">
    <location>
        <begin position="12"/>
        <end position="32"/>
    </location>
</feature>
<evidence type="ECO:0000256" key="5">
    <source>
        <dbReference type="ARBA" id="ARBA00022692"/>
    </source>
</evidence>
<dbReference type="AlphaFoldDB" id="A0A562SCA3"/>
<sequence>MNKTLEQKSTRYLMIWLPVVLLLGSLLFFVMLNMHSHHTQEKQLALKQQNVWNAFIAQPAAMTMQIQGEYVIQKNYLLPAQILDEPRDTSLLIEGSSEKLNFKALTKAYHFNNENYQLTTFVSSKEFFHLTIKVFATEAFVFLLLLISIVVINRRSSRLLWRPFHRTLKKTSGYDVVNNPVAQLEQQTGIAEFDQLNAELTSMIAKVNTAYNNQKNFVENASHEMQTPLAIIRSKLDLLINEPSLTEKSASLLGDITEANDRLSQMNKSLLLLAKIDNNQFPEQEKINISALVERILTTYQEHYDDFPSLSKSIVSGIYIMANPALTEILFSNLIKNAVVHNVSQGFIKVCLSDSTFSIENSGDAITEKPEMLFERFRKGNKESKTTGLGLSLVRQIAQLYKMGLQYNYKNGVHYVLIDFGRM</sequence>